<dbReference type="Gene3D" id="3.40.50.20">
    <property type="match status" value="1"/>
</dbReference>
<dbReference type="PANTHER" id="PTHR21621:SF0">
    <property type="entry name" value="BETA-CITRYLGLUTAMATE SYNTHASE B-RELATED"/>
    <property type="match status" value="1"/>
</dbReference>
<evidence type="ECO:0000256" key="8">
    <source>
        <dbReference type="ARBA" id="ARBA00023211"/>
    </source>
</evidence>
<dbReference type="EMBL" id="PGGK01000003">
    <property type="protein sequence ID" value="TGC10731.1"/>
    <property type="molecule type" value="Genomic_DNA"/>
</dbReference>
<gene>
    <name evidence="11" type="ORF">CUN85_04500</name>
</gene>
<dbReference type="OrthoDB" id="33241at2157"/>
<dbReference type="Pfam" id="PF08443">
    <property type="entry name" value="RimK"/>
    <property type="match status" value="1"/>
</dbReference>
<dbReference type="Gene3D" id="3.30.470.20">
    <property type="entry name" value="ATP-grasp fold, B domain"/>
    <property type="match status" value="1"/>
</dbReference>
<evidence type="ECO:0000256" key="6">
    <source>
        <dbReference type="ARBA" id="ARBA00022840"/>
    </source>
</evidence>
<keyword evidence="12" id="KW-1185">Reference proteome</keyword>
<reference evidence="11 12" key="1">
    <citation type="submission" date="2017-11" db="EMBL/GenBank/DDBJ databases">
        <title>Isolation and Characterization of Methanogenic Archaea from Saline Meromictic Lake at Siberia.</title>
        <authorList>
            <person name="Shen Y."/>
            <person name="Huang H.-H."/>
            <person name="Lai M.-C."/>
            <person name="Chen S.-C."/>
        </authorList>
    </citation>
    <scope>NUCLEOTIDE SEQUENCE [LARGE SCALE GENOMIC DNA]</scope>
    <source>
        <strain evidence="11 12">SY-01</strain>
    </source>
</reference>
<comment type="caution">
    <text evidence="11">The sequence shown here is derived from an EMBL/GenBank/DDBJ whole genome shotgun (WGS) entry which is preliminary data.</text>
</comment>
<evidence type="ECO:0000256" key="4">
    <source>
        <dbReference type="ARBA" id="ARBA00022723"/>
    </source>
</evidence>
<keyword evidence="3 11" id="KW-0436">Ligase</keyword>
<evidence type="ECO:0000256" key="2">
    <source>
        <dbReference type="ARBA" id="ARBA00001946"/>
    </source>
</evidence>
<proteinExistence type="predicted"/>
<dbReference type="InterPro" id="IPR011761">
    <property type="entry name" value="ATP-grasp"/>
</dbReference>
<dbReference type="RefSeq" id="WP_135389113.1">
    <property type="nucleotide sequence ID" value="NZ_PGGK01000003.1"/>
</dbReference>
<evidence type="ECO:0000256" key="7">
    <source>
        <dbReference type="ARBA" id="ARBA00022842"/>
    </source>
</evidence>
<keyword evidence="7" id="KW-0460">Magnesium</keyword>
<dbReference type="GO" id="GO:0005737">
    <property type="term" value="C:cytoplasm"/>
    <property type="evidence" value="ECO:0007669"/>
    <property type="project" value="TreeGrafter"/>
</dbReference>
<dbReference type="GO" id="GO:0005524">
    <property type="term" value="F:ATP binding"/>
    <property type="evidence" value="ECO:0007669"/>
    <property type="project" value="UniProtKB-UniRule"/>
</dbReference>
<dbReference type="InterPro" id="IPR013651">
    <property type="entry name" value="ATP-grasp_RimK-type"/>
</dbReference>
<dbReference type="PROSITE" id="PS50975">
    <property type="entry name" value="ATP_GRASP"/>
    <property type="match status" value="1"/>
</dbReference>
<dbReference type="InterPro" id="IPR041107">
    <property type="entry name" value="Rimk_N"/>
</dbReference>
<keyword evidence="6 9" id="KW-0067">ATP-binding</keyword>
<evidence type="ECO:0000256" key="3">
    <source>
        <dbReference type="ARBA" id="ARBA00022598"/>
    </source>
</evidence>
<evidence type="ECO:0000256" key="1">
    <source>
        <dbReference type="ARBA" id="ARBA00001936"/>
    </source>
</evidence>
<evidence type="ECO:0000313" key="12">
    <source>
        <dbReference type="Proteomes" id="UP000297295"/>
    </source>
</evidence>
<keyword evidence="5 9" id="KW-0547">Nucleotide-binding</keyword>
<dbReference type="GO" id="GO:0016879">
    <property type="term" value="F:ligase activity, forming carbon-nitrogen bonds"/>
    <property type="evidence" value="ECO:0007669"/>
    <property type="project" value="TreeGrafter"/>
</dbReference>
<accession>A0A4E0PXH0</accession>
<keyword evidence="4" id="KW-0479">Metal-binding</keyword>
<dbReference type="SUPFAM" id="SSF56059">
    <property type="entry name" value="Glutathione synthetase ATP-binding domain-like"/>
    <property type="match status" value="1"/>
</dbReference>
<name>A0A4E0PXH0_9EURY</name>
<dbReference type="Pfam" id="PF18030">
    <property type="entry name" value="Rimk_N"/>
    <property type="match status" value="1"/>
</dbReference>
<dbReference type="PANTHER" id="PTHR21621">
    <property type="entry name" value="RIBOSOMAL PROTEIN S6 MODIFICATION PROTEIN"/>
    <property type="match status" value="1"/>
</dbReference>
<dbReference type="Proteomes" id="UP000297295">
    <property type="component" value="Unassembled WGS sequence"/>
</dbReference>
<evidence type="ECO:0000259" key="10">
    <source>
        <dbReference type="PROSITE" id="PS50975"/>
    </source>
</evidence>
<dbReference type="AlphaFoldDB" id="A0A4E0PXH0"/>
<evidence type="ECO:0000256" key="5">
    <source>
        <dbReference type="ARBA" id="ARBA00022741"/>
    </source>
</evidence>
<comment type="cofactor">
    <cofactor evidence="2">
        <name>Mg(2+)</name>
        <dbReference type="ChEBI" id="CHEBI:18420"/>
    </cofactor>
</comment>
<keyword evidence="8" id="KW-0464">Manganese</keyword>
<protein>
    <submittedName>
        <fullName evidence="11">Tetrahydromethanopterin:alpha-L-glutamate ligase</fullName>
    </submittedName>
</protein>
<organism evidence="11 12">
    <name type="scientific">Methanolobus halotolerans</name>
    <dbReference type="NCBI Taxonomy" id="2052935"/>
    <lineage>
        <taxon>Archaea</taxon>
        <taxon>Methanobacteriati</taxon>
        <taxon>Methanobacteriota</taxon>
        <taxon>Stenosarchaea group</taxon>
        <taxon>Methanomicrobia</taxon>
        <taxon>Methanosarcinales</taxon>
        <taxon>Methanosarcinaceae</taxon>
        <taxon>Methanolobus</taxon>
    </lineage>
</organism>
<feature type="domain" description="ATP-grasp" evidence="10">
    <location>
        <begin position="108"/>
        <end position="299"/>
    </location>
</feature>
<dbReference type="InterPro" id="IPR004666">
    <property type="entry name" value="Rp_bS6_RimK/Lys_biosynth_LsyX"/>
</dbReference>
<evidence type="ECO:0000313" key="11">
    <source>
        <dbReference type="EMBL" id="TGC10731.1"/>
    </source>
</evidence>
<dbReference type="GO" id="GO:0046872">
    <property type="term" value="F:metal ion binding"/>
    <property type="evidence" value="ECO:0007669"/>
    <property type="project" value="UniProtKB-KW"/>
</dbReference>
<comment type="cofactor">
    <cofactor evidence="1">
        <name>Mn(2+)</name>
        <dbReference type="ChEBI" id="CHEBI:29035"/>
    </cofactor>
</comment>
<evidence type="ECO:0000256" key="9">
    <source>
        <dbReference type="PROSITE-ProRule" id="PRU00409"/>
    </source>
</evidence>
<sequence>MVKMGIAVTDPDDWTAGAFIKAARNKGIQAQAVDLRQAEADICNNSAYNAGSLNLGELDVLIVRDMGIGKNDAVTFRYDMLRQLEMEGVAIVNSPAAIQDAANKYHCSYLFSRAGLPIPQTKVVQDAGTAMDTLGHFRDAVMKPVFGYKGIGISRIKDGEIVRPDGTSGGKDVEWLVRSVLEEKGIVLVQEFIENSGQDIRAFVVDGEVVGSIYREAAEGWWLNNLSQGGSPARCTLSNEQESICIRASEAIGTVFAGVDVIDGPEGPRVLEINATPSGAGIYTAWKVDVTGHIIDAVLKLL</sequence>
<dbReference type="NCBIfam" id="NF040720">
    <property type="entry name" value="MptN_Meth"/>
    <property type="match status" value="1"/>
</dbReference>
<dbReference type="NCBIfam" id="TIGR00768">
    <property type="entry name" value="rimK_fam"/>
    <property type="match status" value="1"/>
</dbReference>
<dbReference type="InterPro" id="IPR053432">
    <property type="entry name" value="THMPT_Glu_ligase"/>
</dbReference>